<reference evidence="8 9" key="1">
    <citation type="submission" date="2019-03" db="EMBL/GenBank/DDBJ databases">
        <title>Genomic Encyclopedia of Type Strains, Phase III (KMG-III): the genomes of soil and plant-associated and newly described type strains.</title>
        <authorList>
            <person name="Whitman W."/>
        </authorList>
    </citation>
    <scope>NUCLEOTIDE SEQUENCE [LARGE SCALE GENOMIC DNA]</scope>
    <source>
        <strain evidence="8 9">CGMCC 1.12801</strain>
    </source>
</reference>
<proteinExistence type="inferred from homology"/>
<evidence type="ECO:0000256" key="6">
    <source>
        <dbReference type="ARBA" id="ARBA00023251"/>
    </source>
</evidence>
<gene>
    <name evidence="8" type="ORF">B0I21_11034</name>
</gene>
<sequence>MLLIDAEQVETGYPTNDGKNSHVNFHYLKNKSCNLIVQAKDNYSKLMSRKISSLIYVLLCATCSFSQIKPTLSVSGCGFEGCVSIFDYNNNKWLVNEEVESFKQMVPASTFKIIHLLIALETGTIADEHTVIKWPGSIDTALYGYRPSTYRDMTVKEAFEVSAGWVFMELAKKIGREEYVEYLEACNYGNLKVSNEPDFWNFGPLAISTRNQVEFLVKIYEGNVPFSKRNLEILKRVMVMEKNYDYTLRAKTGWGWKDGKDVGWWVGYVEKHNHVYFFATRLAKDRNDKDPSFSQCRIAVTLEALRNIGAF</sequence>
<dbReference type="GO" id="GO:0008658">
    <property type="term" value="F:penicillin binding"/>
    <property type="evidence" value="ECO:0007669"/>
    <property type="project" value="InterPro"/>
</dbReference>
<dbReference type="GO" id="GO:0005886">
    <property type="term" value="C:plasma membrane"/>
    <property type="evidence" value="ECO:0007669"/>
    <property type="project" value="TreeGrafter"/>
</dbReference>
<dbReference type="SUPFAM" id="SSF56601">
    <property type="entry name" value="beta-lactamase/transpeptidase-like"/>
    <property type="match status" value="1"/>
</dbReference>
<dbReference type="GO" id="GO:0008800">
    <property type="term" value="F:beta-lactamase activity"/>
    <property type="evidence" value="ECO:0007669"/>
    <property type="project" value="UniProtKB-EC"/>
</dbReference>
<comment type="similarity">
    <text evidence="2">Belongs to the class-D beta-lactamase family.</text>
</comment>
<protein>
    <recommendedName>
        <fullName evidence="3">beta-lactamase</fullName>
        <ecNumber evidence="3">3.5.2.6</ecNumber>
    </recommendedName>
</protein>
<keyword evidence="9" id="KW-1185">Reference proteome</keyword>
<dbReference type="Gene3D" id="3.40.710.10">
    <property type="entry name" value="DD-peptidase/beta-lactamase superfamily"/>
    <property type="match status" value="1"/>
</dbReference>
<comment type="caution">
    <text evidence="8">The sequence shown here is derived from an EMBL/GenBank/DDBJ whole genome shotgun (WGS) entry which is preliminary data.</text>
</comment>
<evidence type="ECO:0000313" key="8">
    <source>
        <dbReference type="EMBL" id="TDS09757.1"/>
    </source>
</evidence>
<evidence type="ECO:0000259" key="7">
    <source>
        <dbReference type="Pfam" id="PF00905"/>
    </source>
</evidence>
<dbReference type="Pfam" id="PF00905">
    <property type="entry name" value="Transpeptidase"/>
    <property type="match status" value="1"/>
</dbReference>
<name>A0A4R7CRJ2_9SPHI</name>
<dbReference type="InterPro" id="IPR012338">
    <property type="entry name" value="Beta-lactam/transpept-like"/>
</dbReference>
<dbReference type="GO" id="GO:0071555">
    <property type="term" value="P:cell wall organization"/>
    <property type="evidence" value="ECO:0007669"/>
    <property type="project" value="TreeGrafter"/>
</dbReference>
<dbReference type="InterPro" id="IPR001460">
    <property type="entry name" value="PCN-bd_Tpept"/>
</dbReference>
<dbReference type="EC" id="3.5.2.6" evidence="3"/>
<comment type="catalytic activity">
    <reaction evidence="1">
        <text>a beta-lactam + H2O = a substituted beta-amino acid</text>
        <dbReference type="Rhea" id="RHEA:20401"/>
        <dbReference type="ChEBI" id="CHEBI:15377"/>
        <dbReference type="ChEBI" id="CHEBI:35627"/>
        <dbReference type="ChEBI" id="CHEBI:140347"/>
        <dbReference type="EC" id="3.5.2.6"/>
    </reaction>
</comment>
<feature type="domain" description="Penicillin-binding protein transpeptidase" evidence="7">
    <location>
        <begin position="103"/>
        <end position="286"/>
    </location>
</feature>
<evidence type="ECO:0000256" key="4">
    <source>
        <dbReference type="ARBA" id="ARBA00022729"/>
    </source>
</evidence>
<dbReference type="PANTHER" id="PTHR30627:SF6">
    <property type="entry name" value="BETA-LACTAMASE YBXI-RELATED"/>
    <property type="match status" value="1"/>
</dbReference>
<organism evidence="8 9">
    <name type="scientific">Sphingobacterium paludis</name>
    <dbReference type="NCBI Taxonomy" id="1476465"/>
    <lineage>
        <taxon>Bacteria</taxon>
        <taxon>Pseudomonadati</taxon>
        <taxon>Bacteroidota</taxon>
        <taxon>Sphingobacteriia</taxon>
        <taxon>Sphingobacteriales</taxon>
        <taxon>Sphingobacteriaceae</taxon>
        <taxon>Sphingobacterium</taxon>
    </lineage>
</organism>
<evidence type="ECO:0000256" key="1">
    <source>
        <dbReference type="ARBA" id="ARBA00001526"/>
    </source>
</evidence>
<keyword evidence="4" id="KW-0732">Signal</keyword>
<dbReference type="PANTHER" id="PTHR30627">
    <property type="entry name" value="PEPTIDOGLYCAN D,D-TRANSPEPTIDASE"/>
    <property type="match status" value="1"/>
</dbReference>
<evidence type="ECO:0000256" key="5">
    <source>
        <dbReference type="ARBA" id="ARBA00022801"/>
    </source>
</evidence>
<keyword evidence="5" id="KW-0378">Hydrolase</keyword>
<evidence type="ECO:0000256" key="2">
    <source>
        <dbReference type="ARBA" id="ARBA00007898"/>
    </source>
</evidence>
<accession>A0A4R7CRJ2</accession>
<dbReference type="InterPro" id="IPR050515">
    <property type="entry name" value="Beta-lactam/transpept"/>
</dbReference>
<dbReference type="AlphaFoldDB" id="A0A4R7CRJ2"/>
<keyword evidence="6" id="KW-0046">Antibiotic resistance</keyword>
<dbReference type="Proteomes" id="UP000294752">
    <property type="component" value="Unassembled WGS sequence"/>
</dbReference>
<dbReference type="EMBL" id="SNZV01000010">
    <property type="protein sequence ID" value="TDS09757.1"/>
    <property type="molecule type" value="Genomic_DNA"/>
</dbReference>
<evidence type="ECO:0000256" key="3">
    <source>
        <dbReference type="ARBA" id="ARBA00012865"/>
    </source>
</evidence>
<dbReference type="GO" id="GO:0046677">
    <property type="term" value="P:response to antibiotic"/>
    <property type="evidence" value="ECO:0007669"/>
    <property type="project" value="UniProtKB-KW"/>
</dbReference>
<evidence type="ECO:0000313" key="9">
    <source>
        <dbReference type="Proteomes" id="UP000294752"/>
    </source>
</evidence>
<dbReference type="RefSeq" id="WP_208292385.1">
    <property type="nucleotide sequence ID" value="NZ_SNZV01000010.1"/>
</dbReference>